<keyword evidence="5" id="KW-0808">Transferase</keyword>
<sequence length="464" mass="52730">MICHYERFAMRVTLWRPQMSNKVNRAQRRRLFLSSFIGFTIIFILLGVIVFVLFRRAILTSTDQALQVERSARLAGPPKKQRIQRPFGQATRDLQRGQQQTTHPFMTTTVVFNQNSKILNRAQLGSRYDTLKTLTLNKSETGKIRSVVVNGKYNFRTLLVKIPKDNGDKTVAGRYLMILENIDPQKAAMSSFTRVMLMTMGVFWLLSILMSVWMSRLTMRPILRSWERQTEFVGNAAHELRTPLTIIQNKLELLLTKPNDKIIDQAENIAIANSESQRLQKLTQDLLALARSDSNTVQTNFEVTRLARFMTDIVEPYSEIAASQGKSLSLTPVTDFKATLDQNLIHQLMNILIDNALKYSPQGRAITISARLIGRKWQLIVADQGIGIQAGDRRRIFDRFYRVDTSRSRQTGGNGLGLSIAQWIVGLHHGTIVVKDNLPQGTQFVATFPLNPSASLTGRRDKKQ</sequence>
<keyword evidence="8 9" id="KW-0472">Membrane</keyword>
<name>M5AY34_LEVBR</name>
<evidence type="ECO:0000256" key="4">
    <source>
        <dbReference type="ARBA" id="ARBA00022553"/>
    </source>
</evidence>
<evidence type="ECO:0000256" key="7">
    <source>
        <dbReference type="ARBA" id="ARBA00023012"/>
    </source>
</evidence>
<evidence type="ECO:0000313" key="12">
    <source>
        <dbReference type="Proteomes" id="UP000012042"/>
    </source>
</evidence>
<dbReference type="Proteomes" id="UP000012042">
    <property type="component" value="Chromosome"/>
</dbReference>
<dbReference type="InterPro" id="IPR003661">
    <property type="entry name" value="HisK_dim/P_dom"/>
</dbReference>
<dbReference type="Gene3D" id="3.30.565.10">
    <property type="entry name" value="Histidine kinase-like ATPase, C-terminal domain"/>
    <property type="match status" value="1"/>
</dbReference>
<dbReference type="GO" id="GO:0000155">
    <property type="term" value="F:phosphorelay sensor kinase activity"/>
    <property type="evidence" value="ECO:0007669"/>
    <property type="project" value="InterPro"/>
</dbReference>
<dbReference type="InterPro" id="IPR036890">
    <property type="entry name" value="HATPase_C_sf"/>
</dbReference>
<dbReference type="InterPro" id="IPR005467">
    <property type="entry name" value="His_kinase_dom"/>
</dbReference>
<dbReference type="InterPro" id="IPR003594">
    <property type="entry name" value="HATPase_dom"/>
</dbReference>
<dbReference type="SUPFAM" id="SSF55874">
    <property type="entry name" value="ATPase domain of HSP90 chaperone/DNA topoisomerase II/histidine kinase"/>
    <property type="match status" value="1"/>
</dbReference>
<dbReference type="EMBL" id="AP012167">
    <property type="protein sequence ID" value="BAN06001.1"/>
    <property type="molecule type" value="Genomic_DNA"/>
</dbReference>
<dbReference type="InterPro" id="IPR036097">
    <property type="entry name" value="HisK_dim/P_sf"/>
</dbReference>
<evidence type="ECO:0000256" key="9">
    <source>
        <dbReference type="SAM" id="Phobius"/>
    </source>
</evidence>
<dbReference type="PANTHER" id="PTHR45453">
    <property type="entry name" value="PHOSPHATE REGULON SENSOR PROTEIN PHOR"/>
    <property type="match status" value="1"/>
</dbReference>
<keyword evidence="9" id="KW-1133">Transmembrane helix</keyword>
<keyword evidence="9" id="KW-0812">Transmembrane</keyword>
<keyword evidence="7" id="KW-0902">Two-component regulatory system</keyword>
<keyword evidence="6" id="KW-0418">Kinase</keyword>
<evidence type="ECO:0000313" key="11">
    <source>
        <dbReference type="EMBL" id="BAN06001.1"/>
    </source>
</evidence>
<dbReference type="InterPro" id="IPR050351">
    <property type="entry name" value="BphY/WalK/GraS-like"/>
</dbReference>
<dbReference type="GO" id="GO:0016036">
    <property type="term" value="P:cellular response to phosphate starvation"/>
    <property type="evidence" value="ECO:0007669"/>
    <property type="project" value="TreeGrafter"/>
</dbReference>
<dbReference type="CDD" id="cd00082">
    <property type="entry name" value="HisKA"/>
    <property type="match status" value="1"/>
</dbReference>
<dbReference type="Pfam" id="PF02518">
    <property type="entry name" value="HATPase_c"/>
    <property type="match status" value="1"/>
</dbReference>
<dbReference type="HOGENOM" id="CLU_000445_89_6_9"/>
<dbReference type="AlphaFoldDB" id="M5AY34"/>
<dbReference type="PRINTS" id="PR00344">
    <property type="entry name" value="BCTRLSENSOR"/>
</dbReference>
<dbReference type="FunFam" id="1.10.287.130:FF:000001">
    <property type="entry name" value="Two-component sensor histidine kinase"/>
    <property type="match status" value="1"/>
</dbReference>
<gene>
    <name evidence="11" type="ORF">LVISKB_0366</name>
</gene>
<dbReference type="FunFam" id="3.30.565.10:FF:000006">
    <property type="entry name" value="Sensor histidine kinase WalK"/>
    <property type="match status" value="1"/>
</dbReference>
<dbReference type="EC" id="2.7.13.3" evidence="3"/>
<dbReference type="KEGG" id="lbk:LVISKB_0366"/>
<reference evidence="11 12" key="1">
    <citation type="journal article" date="2013" name="PLoS ONE">
        <title>Genomic Analysis by Deep Sequencing of the Probiotic Lactobacillus brevis KB290 Harboring Nine Plasmids Reveals Genomic Stability.</title>
        <authorList>
            <person name="Fukao M."/>
            <person name="Oshima K."/>
            <person name="Morita H."/>
            <person name="Toh H."/>
            <person name="Suda W."/>
            <person name="Kim S.W."/>
            <person name="Suzuki S."/>
            <person name="Yakabe T."/>
            <person name="Hattori M."/>
            <person name="Yajima N."/>
        </authorList>
    </citation>
    <scope>NUCLEOTIDE SEQUENCE [LARGE SCALE GENOMIC DNA]</scope>
    <source>
        <strain evidence="11 12">KB290</strain>
    </source>
</reference>
<evidence type="ECO:0000256" key="8">
    <source>
        <dbReference type="ARBA" id="ARBA00023136"/>
    </source>
</evidence>
<proteinExistence type="predicted"/>
<evidence type="ECO:0000256" key="1">
    <source>
        <dbReference type="ARBA" id="ARBA00000085"/>
    </source>
</evidence>
<dbReference type="PANTHER" id="PTHR45453:SF1">
    <property type="entry name" value="PHOSPHATE REGULON SENSOR PROTEIN PHOR"/>
    <property type="match status" value="1"/>
</dbReference>
<dbReference type="SMART" id="SM00387">
    <property type="entry name" value="HATPase_c"/>
    <property type="match status" value="1"/>
</dbReference>
<dbReference type="GO" id="GO:0004721">
    <property type="term" value="F:phosphoprotein phosphatase activity"/>
    <property type="evidence" value="ECO:0007669"/>
    <property type="project" value="TreeGrafter"/>
</dbReference>
<dbReference type="Pfam" id="PF00512">
    <property type="entry name" value="HisKA"/>
    <property type="match status" value="1"/>
</dbReference>
<evidence type="ECO:0000256" key="3">
    <source>
        <dbReference type="ARBA" id="ARBA00012438"/>
    </source>
</evidence>
<evidence type="ECO:0000256" key="6">
    <source>
        <dbReference type="ARBA" id="ARBA00022777"/>
    </source>
</evidence>
<dbReference type="GO" id="GO:0005886">
    <property type="term" value="C:plasma membrane"/>
    <property type="evidence" value="ECO:0007669"/>
    <property type="project" value="TreeGrafter"/>
</dbReference>
<feature type="transmembrane region" description="Helical" evidence="9">
    <location>
        <begin position="31"/>
        <end position="54"/>
    </location>
</feature>
<keyword evidence="4" id="KW-0597">Phosphoprotein</keyword>
<evidence type="ECO:0000256" key="2">
    <source>
        <dbReference type="ARBA" id="ARBA00004370"/>
    </source>
</evidence>
<organism evidence="11 12">
    <name type="scientific">Levilactobacillus brevis KB290</name>
    <dbReference type="NCBI Taxonomy" id="1001583"/>
    <lineage>
        <taxon>Bacteria</taxon>
        <taxon>Bacillati</taxon>
        <taxon>Bacillota</taxon>
        <taxon>Bacilli</taxon>
        <taxon>Lactobacillales</taxon>
        <taxon>Lactobacillaceae</taxon>
        <taxon>Levilactobacillus</taxon>
    </lineage>
</organism>
<evidence type="ECO:0000259" key="10">
    <source>
        <dbReference type="PROSITE" id="PS50109"/>
    </source>
</evidence>
<dbReference type="PROSITE" id="PS50109">
    <property type="entry name" value="HIS_KIN"/>
    <property type="match status" value="1"/>
</dbReference>
<dbReference type="PATRIC" id="fig|1001583.3.peg.357"/>
<evidence type="ECO:0000256" key="5">
    <source>
        <dbReference type="ARBA" id="ARBA00022679"/>
    </source>
</evidence>
<dbReference type="InterPro" id="IPR004358">
    <property type="entry name" value="Sig_transdc_His_kin-like_C"/>
</dbReference>
<feature type="transmembrane region" description="Helical" evidence="9">
    <location>
        <begin position="195"/>
        <end position="214"/>
    </location>
</feature>
<feature type="domain" description="Histidine kinase" evidence="10">
    <location>
        <begin position="235"/>
        <end position="452"/>
    </location>
</feature>
<dbReference type="SMART" id="SM00388">
    <property type="entry name" value="HisKA"/>
    <property type="match status" value="1"/>
</dbReference>
<dbReference type="Gene3D" id="1.10.287.130">
    <property type="match status" value="1"/>
</dbReference>
<comment type="catalytic activity">
    <reaction evidence="1">
        <text>ATP + protein L-histidine = ADP + protein N-phospho-L-histidine.</text>
        <dbReference type="EC" id="2.7.13.3"/>
    </reaction>
</comment>
<protein>
    <recommendedName>
        <fullName evidence="3">histidine kinase</fullName>
        <ecNumber evidence="3">2.7.13.3</ecNumber>
    </recommendedName>
</protein>
<dbReference type="SUPFAM" id="SSF47384">
    <property type="entry name" value="Homodimeric domain of signal transducing histidine kinase"/>
    <property type="match status" value="1"/>
</dbReference>
<accession>M5AY34</accession>
<comment type="subcellular location">
    <subcellularLocation>
        <location evidence="2">Membrane</location>
    </subcellularLocation>
</comment>